<evidence type="ECO:0000256" key="7">
    <source>
        <dbReference type="ARBA" id="ARBA00022840"/>
    </source>
</evidence>
<keyword evidence="3" id="KW-0808">Transferase</keyword>
<comment type="caution">
    <text evidence="11">The sequence shown here is derived from an EMBL/GenBank/DDBJ whole genome shotgun (WGS) entry which is preliminary data.</text>
</comment>
<dbReference type="Proteomes" id="UP000886602">
    <property type="component" value="Unassembled WGS sequence"/>
</dbReference>
<keyword evidence="8" id="KW-0460">Magnesium</keyword>
<dbReference type="InterPro" id="IPR002934">
    <property type="entry name" value="Polymerase_NTP_transf_dom"/>
</dbReference>
<name>A0A9D7FKK9_9RHOO</name>
<protein>
    <submittedName>
        <fullName evidence="11">Nucleotidyltransferase domain-containing protein</fullName>
    </submittedName>
</protein>
<dbReference type="GO" id="GO:0005524">
    <property type="term" value="F:ATP binding"/>
    <property type="evidence" value="ECO:0007669"/>
    <property type="project" value="UniProtKB-KW"/>
</dbReference>
<evidence type="ECO:0000259" key="10">
    <source>
        <dbReference type="Pfam" id="PF01909"/>
    </source>
</evidence>
<dbReference type="AlphaFoldDB" id="A0A9D7FKK9"/>
<evidence type="ECO:0000256" key="3">
    <source>
        <dbReference type="ARBA" id="ARBA00022679"/>
    </source>
</evidence>
<dbReference type="EMBL" id="JADJNC010000016">
    <property type="protein sequence ID" value="MBK7423566.1"/>
    <property type="molecule type" value="Genomic_DNA"/>
</dbReference>
<dbReference type="CDD" id="cd05403">
    <property type="entry name" value="NT_KNTase_like"/>
    <property type="match status" value="1"/>
</dbReference>
<comment type="cofactor">
    <cofactor evidence="1">
        <name>Mg(2+)</name>
        <dbReference type="ChEBI" id="CHEBI:18420"/>
    </cofactor>
</comment>
<dbReference type="Gene3D" id="3.30.460.10">
    <property type="entry name" value="Beta Polymerase, domain 2"/>
    <property type="match status" value="1"/>
</dbReference>
<dbReference type="SUPFAM" id="SSF81301">
    <property type="entry name" value="Nucleotidyltransferase"/>
    <property type="match status" value="1"/>
</dbReference>
<proteinExistence type="inferred from homology"/>
<dbReference type="InterPro" id="IPR052038">
    <property type="entry name" value="Type-VII_TA_antitoxin"/>
</dbReference>
<evidence type="ECO:0000256" key="5">
    <source>
        <dbReference type="ARBA" id="ARBA00022723"/>
    </source>
</evidence>
<evidence type="ECO:0000256" key="9">
    <source>
        <dbReference type="ARBA" id="ARBA00038276"/>
    </source>
</evidence>
<evidence type="ECO:0000256" key="4">
    <source>
        <dbReference type="ARBA" id="ARBA00022695"/>
    </source>
</evidence>
<keyword evidence="7" id="KW-0067">ATP-binding</keyword>
<comment type="similarity">
    <text evidence="9">Belongs to the MntA antitoxin family.</text>
</comment>
<dbReference type="PANTHER" id="PTHR33571:SF12">
    <property type="entry name" value="BSL3053 PROTEIN"/>
    <property type="match status" value="1"/>
</dbReference>
<reference evidence="11" key="1">
    <citation type="submission" date="2020-10" db="EMBL/GenBank/DDBJ databases">
        <title>Connecting structure to function with the recovery of over 1000 high-quality activated sludge metagenome-assembled genomes encoding full-length rRNA genes using long-read sequencing.</title>
        <authorList>
            <person name="Singleton C.M."/>
            <person name="Petriglieri F."/>
            <person name="Kristensen J.M."/>
            <person name="Kirkegaard R.H."/>
            <person name="Michaelsen T.Y."/>
            <person name="Andersen M.H."/>
            <person name="Karst S.M."/>
            <person name="Dueholm M.S."/>
            <person name="Nielsen P.H."/>
            <person name="Albertsen M."/>
        </authorList>
    </citation>
    <scope>NUCLEOTIDE SEQUENCE</scope>
    <source>
        <strain evidence="11">EsbW_18-Q3-R4-48_MAXAC.044</strain>
    </source>
</reference>
<organism evidence="11 12">
    <name type="scientific">Candidatus Propionivibrio dominans</name>
    <dbReference type="NCBI Taxonomy" id="2954373"/>
    <lineage>
        <taxon>Bacteria</taxon>
        <taxon>Pseudomonadati</taxon>
        <taxon>Pseudomonadota</taxon>
        <taxon>Betaproteobacteria</taxon>
        <taxon>Rhodocyclales</taxon>
        <taxon>Rhodocyclaceae</taxon>
        <taxon>Propionivibrio</taxon>
    </lineage>
</organism>
<dbReference type="InterPro" id="IPR043519">
    <property type="entry name" value="NT_sf"/>
</dbReference>
<dbReference type="Pfam" id="PF01909">
    <property type="entry name" value="NTP_transf_2"/>
    <property type="match status" value="1"/>
</dbReference>
<evidence type="ECO:0000256" key="2">
    <source>
        <dbReference type="ARBA" id="ARBA00022649"/>
    </source>
</evidence>
<evidence type="ECO:0000256" key="1">
    <source>
        <dbReference type="ARBA" id="ARBA00001946"/>
    </source>
</evidence>
<keyword evidence="6" id="KW-0547">Nucleotide-binding</keyword>
<evidence type="ECO:0000313" key="12">
    <source>
        <dbReference type="Proteomes" id="UP000886602"/>
    </source>
</evidence>
<accession>A0A9D7FKK9</accession>
<gene>
    <name evidence="11" type="ORF">IPJ48_10950</name>
</gene>
<keyword evidence="5" id="KW-0479">Metal-binding</keyword>
<evidence type="ECO:0000256" key="6">
    <source>
        <dbReference type="ARBA" id="ARBA00022741"/>
    </source>
</evidence>
<keyword evidence="4" id="KW-0548">Nucleotidyltransferase</keyword>
<evidence type="ECO:0000313" key="11">
    <source>
        <dbReference type="EMBL" id="MBK7423566.1"/>
    </source>
</evidence>
<feature type="domain" description="Polymerase nucleotidyl transferase" evidence="10">
    <location>
        <begin position="30"/>
        <end position="91"/>
    </location>
</feature>
<dbReference type="PANTHER" id="PTHR33571">
    <property type="entry name" value="SSL8005 PROTEIN"/>
    <property type="match status" value="1"/>
</dbReference>
<sequence>MNTRPSVVLSQNRELIRHIVFSHRSSNPRIFGSVLHGTDTEGSDLDLLIDPLPGATLIDLGAIQDELEESLGISVDVLTPKELPLSFRELVLREARPV</sequence>
<dbReference type="GO" id="GO:0016779">
    <property type="term" value="F:nucleotidyltransferase activity"/>
    <property type="evidence" value="ECO:0007669"/>
    <property type="project" value="UniProtKB-KW"/>
</dbReference>
<evidence type="ECO:0000256" key="8">
    <source>
        <dbReference type="ARBA" id="ARBA00022842"/>
    </source>
</evidence>
<dbReference type="GO" id="GO:0046872">
    <property type="term" value="F:metal ion binding"/>
    <property type="evidence" value="ECO:0007669"/>
    <property type="project" value="UniProtKB-KW"/>
</dbReference>
<keyword evidence="2" id="KW-1277">Toxin-antitoxin system</keyword>